<evidence type="ECO:0000256" key="1">
    <source>
        <dbReference type="ARBA" id="ARBA00022490"/>
    </source>
</evidence>
<dbReference type="Gene3D" id="1.10.10.10">
    <property type="entry name" value="Winged helix-like DNA-binding domain superfamily/Winged helix DNA-binding domain"/>
    <property type="match status" value="2"/>
</dbReference>
<dbReference type="InterPro" id="IPR036388">
    <property type="entry name" value="WH-like_DNA-bd_sf"/>
</dbReference>
<dbReference type="NCBIfam" id="TIGR00281">
    <property type="entry name" value="SMC-Scp complex subunit ScpB"/>
    <property type="match status" value="1"/>
</dbReference>
<evidence type="ECO:0000256" key="3">
    <source>
        <dbReference type="ARBA" id="ARBA00022829"/>
    </source>
</evidence>
<sequence>MIDSPLDETDASLAGAIEALLFVSDEPVSLAVLSSMIGVDAKRTRSALEELESRLSREGSGIRLREVAGGWRLYTHPRYHDLLERYVLSWDTRRLSQAAIETLAVIAYAQPVTRAAIASIRGVNSDSSVHSLVEKGLVKEAGRDDSSPGQPVLYATTKAFLEKFGLASAADLPAIEGFAPDERTRALIKERLGVVSPQDDAATFGEDDEAGFASDFSEGYGNRTCEGGAVHGR</sequence>
<keyword evidence="1" id="KW-0963">Cytoplasm</keyword>
<gene>
    <name evidence="6" type="primary">scpB</name>
    <name evidence="6" type="ORF">KH142_02890</name>
</gene>
<dbReference type="PANTHER" id="PTHR34298">
    <property type="entry name" value="SEGREGATION AND CONDENSATION PROTEIN B"/>
    <property type="match status" value="1"/>
</dbReference>
<keyword evidence="3" id="KW-0159">Chromosome partition</keyword>
<dbReference type="InterPro" id="IPR005234">
    <property type="entry name" value="ScpB_csome_segregation"/>
</dbReference>
<keyword evidence="4" id="KW-0131">Cell cycle</keyword>
<dbReference type="SUPFAM" id="SSF46785">
    <property type="entry name" value="Winged helix' DNA-binding domain"/>
    <property type="match status" value="2"/>
</dbReference>
<dbReference type="PANTHER" id="PTHR34298:SF2">
    <property type="entry name" value="SEGREGATION AND CONDENSATION PROTEIN B"/>
    <property type="match status" value="1"/>
</dbReference>
<evidence type="ECO:0000313" key="7">
    <source>
        <dbReference type="Proteomes" id="UP000727506"/>
    </source>
</evidence>
<dbReference type="GO" id="GO:0051301">
    <property type="term" value="P:cell division"/>
    <property type="evidence" value="ECO:0007669"/>
    <property type="project" value="UniProtKB-KW"/>
</dbReference>
<dbReference type="Pfam" id="PF04079">
    <property type="entry name" value="SMC_ScpB"/>
    <property type="match status" value="1"/>
</dbReference>
<dbReference type="GO" id="GO:0051304">
    <property type="term" value="P:chromosome separation"/>
    <property type="evidence" value="ECO:0007669"/>
    <property type="project" value="InterPro"/>
</dbReference>
<evidence type="ECO:0000256" key="4">
    <source>
        <dbReference type="ARBA" id="ARBA00023306"/>
    </source>
</evidence>
<keyword evidence="2" id="KW-0132">Cell division</keyword>
<evidence type="ECO:0000313" key="6">
    <source>
        <dbReference type="EMBL" id="MBS6940425.1"/>
    </source>
</evidence>
<evidence type="ECO:0000256" key="2">
    <source>
        <dbReference type="ARBA" id="ARBA00022618"/>
    </source>
</evidence>
<dbReference type="AlphaFoldDB" id="A0A943YV70"/>
<feature type="region of interest" description="Disordered" evidence="5">
    <location>
        <begin position="213"/>
        <end position="233"/>
    </location>
</feature>
<comment type="caution">
    <text evidence="6">The sequence shown here is derived from an EMBL/GenBank/DDBJ whole genome shotgun (WGS) entry which is preliminary data.</text>
</comment>
<reference evidence="6" key="1">
    <citation type="submission" date="2021-02" db="EMBL/GenBank/DDBJ databases">
        <title>Infant gut strain persistence is associated with maternal origin, phylogeny, and functional potential including surface adhesion and iron acquisition.</title>
        <authorList>
            <person name="Lou Y.C."/>
        </authorList>
    </citation>
    <scope>NUCLEOTIDE SEQUENCE</scope>
    <source>
        <strain evidence="6">L2_039_000G1_dasL2_039_000G1_concoct_11</strain>
    </source>
</reference>
<dbReference type="InterPro" id="IPR036390">
    <property type="entry name" value="WH_DNA-bd_sf"/>
</dbReference>
<accession>A0A943YV70</accession>
<proteinExistence type="predicted"/>
<dbReference type="Proteomes" id="UP000727506">
    <property type="component" value="Unassembled WGS sequence"/>
</dbReference>
<organism evidence="6 7">
    <name type="scientific">Slackia piriformis</name>
    <dbReference type="NCBI Taxonomy" id="626934"/>
    <lineage>
        <taxon>Bacteria</taxon>
        <taxon>Bacillati</taxon>
        <taxon>Actinomycetota</taxon>
        <taxon>Coriobacteriia</taxon>
        <taxon>Eggerthellales</taxon>
        <taxon>Eggerthellaceae</taxon>
        <taxon>Slackia</taxon>
    </lineage>
</organism>
<evidence type="ECO:0000256" key="5">
    <source>
        <dbReference type="SAM" id="MobiDB-lite"/>
    </source>
</evidence>
<protein>
    <submittedName>
        <fullName evidence="6">SMC-Scp complex subunit ScpB</fullName>
    </submittedName>
</protein>
<name>A0A943YV70_9ACTN</name>
<dbReference type="EMBL" id="JAGZSV010000031">
    <property type="protein sequence ID" value="MBS6940425.1"/>
    <property type="molecule type" value="Genomic_DNA"/>
</dbReference>